<keyword evidence="6" id="KW-1185">Reference proteome</keyword>
<dbReference type="Pfam" id="PF13637">
    <property type="entry name" value="Ank_4"/>
    <property type="match status" value="1"/>
</dbReference>
<evidence type="ECO:0000256" key="2">
    <source>
        <dbReference type="ARBA" id="ARBA00023043"/>
    </source>
</evidence>
<dbReference type="Gene3D" id="1.25.40.10">
    <property type="entry name" value="Tetratricopeptide repeat domain"/>
    <property type="match status" value="1"/>
</dbReference>
<feature type="repeat" description="ANK" evidence="3">
    <location>
        <begin position="439"/>
        <end position="474"/>
    </location>
</feature>
<dbReference type="Pfam" id="PF08238">
    <property type="entry name" value="Sel1"/>
    <property type="match status" value="5"/>
</dbReference>
<feature type="repeat" description="ANK" evidence="3">
    <location>
        <begin position="475"/>
        <end position="508"/>
    </location>
</feature>
<sequence>MIPLLRMKKLLLLLALLPAGHLAVAQSDTSQVAKIIPDSLKQAKVPRSAKQVWRTPEMQEGMDLYIGLQYNEAYNKFRQAAARDEAAAYYFMGRMHQYGELLEDGAPIDEIITSDSVAYVRNPEKFYKADPDTARILFEKALEGSSLYGNLGLAELMTIRNDEDKQRFTRHMRSAALDIRDMAIAGDAFSNRILGSMYYTGYGEMEDKGYAFTYIKRAAELNDVVAYTSLANLYLRGEGTKENVAQAKYWLEKGAAVGEKEALYTLGLLYEEGNLGKPEPEKARKLYHQAISQGSSNAFEQLKYLNQSSDQKLVLAAIERNPEIVKRSLENGAYVNTVSVPNGYDFDFRLRTPLMHGVFIPLLLEDYGVIYQPEVRLQVASLLLQAGADVNATDQDGKTALHYAMSGARINTEGFEIEQAQLLDTLFKYKADPNLVDNKGNTPLYYAVRFANGTHMMEMSSLLNAGANPNIQNLEGLTPLMLACQLDGGNEVIVMLINAGADPSLRDHSGKTAMDYTKRESVQNILTAAGARAPKR</sequence>
<dbReference type="Pfam" id="PF12796">
    <property type="entry name" value="Ank_2"/>
    <property type="match status" value="1"/>
</dbReference>
<evidence type="ECO:0000256" key="3">
    <source>
        <dbReference type="PROSITE-ProRule" id="PRU00023"/>
    </source>
</evidence>
<dbReference type="InterPro" id="IPR011990">
    <property type="entry name" value="TPR-like_helical_dom_sf"/>
</dbReference>
<dbReference type="EMBL" id="FTPP01000001">
    <property type="protein sequence ID" value="SIT82866.1"/>
    <property type="molecule type" value="Genomic_DNA"/>
</dbReference>
<name>A0A1R3WXH8_9BACT</name>
<keyword evidence="1" id="KW-0677">Repeat</keyword>
<dbReference type="Gene3D" id="1.25.40.20">
    <property type="entry name" value="Ankyrin repeat-containing domain"/>
    <property type="match status" value="2"/>
</dbReference>
<dbReference type="PANTHER" id="PTHR24189:SF50">
    <property type="entry name" value="ANKYRIN REPEAT AND SOCS BOX PROTEIN 2"/>
    <property type="match status" value="1"/>
</dbReference>
<evidence type="ECO:0000256" key="1">
    <source>
        <dbReference type="ARBA" id="ARBA00022737"/>
    </source>
</evidence>
<dbReference type="RefSeq" id="WP_244554608.1">
    <property type="nucleotide sequence ID" value="NZ_FTPP01000001.1"/>
</dbReference>
<dbReference type="SMART" id="SM00671">
    <property type="entry name" value="SEL1"/>
    <property type="match status" value="3"/>
</dbReference>
<dbReference type="Proteomes" id="UP000187181">
    <property type="component" value="Unassembled WGS sequence"/>
</dbReference>
<proteinExistence type="predicted"/>
<dbReference type="SUPFAM" id="SSF48403">
    <property type="entry name" value="Ankyrin repeat"/>
    <property type="match status" value="1"/>
</dbReference>
<evidence type="ECO:0000256" key="4">
    <source>
        <dbReference type="SAM" id="SignalP"/>
    </source>
</evidence>
<dbReference type="InterPro" id="IPR036770">
    <property type="entry name" value="Ankyrin_rpt-contain_sf"/>
</dbReference>
<reference evidence="6" key="1">
    <citation type="submission" date="2017-01" db="EMBL/GenBank/DDBJ databases">
        <authorList>
            <person name="Varghese N."/>
            <person name="Submissions S."/>
        </authorList>
    </citation>
    <scope>NUCLEOTIDE SEQUENCE [LARGE SCALE GENOMIC DNA]</scope>
    <source>
        <strain evidence="6">LP100</strain>
    </source>
</reference>
<gene>
    <name evidence="5" type="ORF">SAMN05444128_1183</name>
</gene>
<dbReference type="SMART" id="SM00248">
    <property type="entry name" value="ANK"/>
    <property type="match status" value="4"/>
</dbReference>
<feature type="signal peptide" evidence="4">
    <location>
        <begin position="1"/>
        <end position="25"/>
    </location>
</feature>
<dbReference type="PANTHER" id="PTHR24189">
    <property type="entry name" value="MYOTROPHIN"/>
    <property type="match status" value="1"/>
</dbReference>
<keyword evidence="2 3" id="KW-0040">ANK repeat</keyword>
<protein>
    <submittedName>
        <fullName evidence="5">Uncharacterized protein</fullName>
    </submittedName>
</protein>
<evidence type="ECO:0000313" key="5">
    <source>
        <dbReference type="EMBL" id="SIT82866.1"/>
    </source>
</evidence>
<feature type="repeat" description="ANK" evidence="3">
    <location>
        <begin position="396"/>
        <end position="438"/>
    </location>
</feature>
<dbReference type="PROSITE" id="PS50088">
    <property type="entry name" value="ANK_REPEAT"/>
    <property type="match status" value="3"/>
</dbReference>
<dbReference type="InterPro" id="IPR002110">
    <property type="entry name" value="Ankyrin_rpt"/>
</dbReference>
<feature type="chain" id="PRO_5012955373" evidence="4">
    <location>
        <begin position="26"/>
        <end position="536"/>
    </location>
</feature>
<dbReference type="InterPro" id="IPR050745">
    <property type="entry name" value="Multifunctional_regulatory"/>
</dbReference>
<dbReference type="AlphaFoldDB" id="A0A1R3WXH8"/>
<dbReference type="InterPro" id="IPR006597">
    <property type="entry name" value="Sel1-like"/>
</dbReference>
<keyword evidence="4" id="KW-0732">Signal</keyword>
<organism evidence="5 6">
    <name type="scientific">Pontibacter indicus</name>
    <dbReference type="NCBI Taxonomy" id="1317125"/>
    <lineage>
        <taxon>Bacteria</taxon>
        <taxon>Pseudomonadati</taxon>
        <taxon>Bacteroidota</taxon>
        <taxon>Cytophagia</taxon>
        <taxon>Cytophagales</taxon>
        <taxon>Hymenobacteraceae</taxon>
        <taxon>Pontibacter</taxon>
    </lineage>
</organism>
<accession>A0A1R3WXH8</accession>
<dbReference type="SUPFAM" id="SSF81901">
    <property type="entry name" value="HCP-like"/>
    <property type="match status" value="1"/>
</dbReference>
<dbReference type="STRING" id="1317125.SAMN05444128_1183"/>
<evidence type="ECO:0000313" key="6">
    <source>
        <dbReference type="Proteomes" id="UP000187181"/>
    </source>
</evidence>
<dbReference type="PROSITE" id="PS50297">
    <property type="entry name" value="ANK_REP_REGION"/>
    <property type="match status" value="2"/>
</dbReference>